<name>W9X3M1_9EURO</name>
<feature type="compositionally biased region" description="Basic and acidic residues" evidence="1">
    <location>
        <begin position="202"/>
        <end position="217"/>
    </location>
</feature>
<feature type="compositionally biased region" description="Polar residues" evidence="1">
    <location>
        <begin position="133"/>
        <end position="147"/>
    </location>
</feature>
<sequence length="230" mass="24176">MTGLGIGGAGGAAAGMGAVAAVSSRYRDISNPSDTRSELPSPPIPPPRSPDRLLPPGVVPMRYQPSSSPPPPNQGSSHMSVSDQSEYSQGNNQYPPGGQYPPQPPNAAGAGYFGNLNELPEDQRNIHQLPDDQVSNPMSHQSYQHANMGQDGYWSGQPSAPSGHSGPSAPSVPSAQESYELPGQSHTPAPAQPQGGQGGYRGTDREVPLHQRVEGRVPYRPGHLPPSHNY</sequence>
<reference evidence="2 3" key="1">
    <citation type="submission" date="2013-03" db="EMBL/GenBank/DDBJ databases">
        <title>The Genome Sequence of Cladophialophora psammophila CBS 110553.</title>
        <authorList>
            <consortium name="The Broad Institute Genomics Platform"/>
            <person name="Cuomo C."/>
            <person name="de Hoog S."/>
            <person name="Gorbushina A."/>
            <person name="Walker B."/>
            <person name="Young S.K."/>
            <person name="Zeng Q."/>
            <person name="Gargeya S."/>
            <person name="Fitzgerald M."/>
            <person name="Haas B."/>
            <person name="Abouelleil A."/>
            <person name="Allen A.W."/>
            <person name="Alvarado L."/>
            <person name="Arachchi H.M."/>
            <person name="Berlin A.M."/>
            <person name="Chapman S.B."/>
            <person name="Gainer-Dewar J."/>
            <person name="Goldberg J."/>
            <person name="Griggs A."/>
            <person name="Gujja S."/>
            <person name="Hansen M."/>
            <person name="Howarth C."/>
            <person name="Imamovic A."/>
            <person name="Ireland A."/>
            <person name="Larimer J."/>
            <person name="McCowan C."/>
            <person name="Murphy C."/>
            <person name="Pearson M."/>
            <person name="Poon T.W."/>
            <person name="Priest M."/>
            <person name="Roberts A."/>
            <person name="Saif S."/>
            <person name="Shea T."/>
            <person name="Sisk P."/>
            <person name="Sykes S."/>
            <person name="Wortman J."/>
            <person name="Nusbaum C."/>
            <person name="Birren B."/>
        </authorList>
    </citation>
    <scope>NUCLEOTIDE SEQUENCE [LARGE SCALE GENOMIC DNA]</scope>
    <source>
        <strain evidence="2 3">CBS 110553</strain>
    </source>
</reference>
<keyword evidence="3" id="KW-1185">Reference proteome</keyword>
<dbReference type="eggNOG" id="ENOG502STDD">
    <property type="taxonomic scope" value="Eukaryota"/>
</dbReference>
<evidence type="ECO:0000313" key="2">
    <source>
        <dbReference type="EMBL" id="EXJ71875.1"/>
    </source>
</evidence>
<dbReference type="OrthoDB" id="4161523at2759"/>
<dbReference type="HOGENOM" id="CLU_105933_0_0_1"/>
<evidence type="ECO:0000256" key="1">
    <source>
        <dbReference type="SAM" id="MobiDB-lite"/>
    </source>
</evidence>
<accession>W9X3M1</accession>
<dbReference type="GeneID" id="19189100"/>
<feature type="compositionally biased region" description="Low complexity" evidence="1">
    <location>
        <begin position="155"/>
        <end position="175"/>
    </location>
</feature>
<feature type="compositionally biased region" description="Polar residues" evidence="1">
    <location>
        <begin position="78"/>
        <end position="89"/>
    </location>
</feature>
<comment type="caution">
    <text evidence="2">The sequence shown here is derived from an EMBL/GenBank/DDBJ whole genome shotgun (WGS) entry which is preliminary data.</text>
</comment>
<feature type="region of interest" description="Disordered" evidence="1">
    <location>
        <begin position="27"/>
        <end position="230"/>
    </location>
</feature>
<proteinExistence type="predicted"/>
<evidence type="ECO:0000313" key="3">
    <source>
        <dbReference type="Proteomes" id="UP000019471"/>
    </source>
</evidence>
<dbReference type="AlphaFoldDB" id="W9X3M1"/>
<protein>
    <submittedName>
        <fullName evidence="2">Uncharacterized protein</fullName>
    </submittedName>
</protein>
<dbReference type="STRING" id="1182543.W9X3M1"/>
<dbReference type="EMBL" id="AMGX01000006">
    <property type="protein sequence ID" value="EXJ71875.1"/>
    <property type="molecule type" value="Genomic_DNA"/>
</dbReference>
<gene>
    <name evidence="2" type="ORF">A1O5_04376</name>
</gene>
<dbReference type="RefSeq" id="XP_007743173.1">
    <property type="nucleotide sequence ID" value="XM_007744983.1"/>
</dbReference>
<organism evidence="2 3">
    <name type="scientific">Cladophialophora psammophila CBS 110553</name>
    <dbReference type="NCBI Taxonomy" id="1182543"/>
    <lineage>
        <taxon>Eukaryota</taxon>
        <taxon>Fungi</taxon>
        <taxon>Dikarya</taxon>
        <taxon>Ascomycota</taxon>
        <taxon>Pezizomycotina</taxon>
        <taxon>Eurotiomycetes</taxon>
        <taxon>Chaetothyriomycetidae</taxon>
        <taxon>Chaetothyriales</taxon>
        <taxon>Herpotrichiellaceae</taxon>
        <taxon>Cladophialophora</taxon>
    </lineage>
</organism>
<dbReference type="Proteomes" id="UP000019471">
    <property type="component" value="Unassembled WGS sequence"/>
</dbReference>